<dbReference type="InterPro" id="IPR001789">
    <property type="entry name" value="Sig_transdc_resp-reg_receiver"/>
</dbReference>
<protein>
    <submittedName>
        <fullName evidence="8">Response regulator</fullName>
    </submittedName>
</protein>
<proteinExistence type="predicted"/>
<dbReference type="CDD" id="cd06170">
    <property type="entry name" value="LuxR_C_like"/>
    <property type="match status" value="1"/>
</dbReference>
<name>A0A7K1LH78_9MICC</name>
<dbReference type="PANTHER" id="PTHR43214">
    <property type="entry name" value="TWO-COMPONENT RESPONSE REGULATOR"/>
    <property type="match status" value="1"/>
</dbReference>
<dbReference type="CDD" id="cd17535">
    <property type="entry name" value="REC_NarL-like"/>
    <property type="match status" value="1"/>
</dbReference>
<dbReference type="InterPro" id="IPR016032">
    <property type="entry name" value="Sig_transdc_resp-reg_C-effctor"/>
</dbReference>
<dbReference type="GO" id="GO:0000160">
    <property type="term" value="P:phosphorelay signal transduction system"/>
    <property type="evidence" value="ECO:0007669"/>
    <property type="project" value="InterPro"/>
</dbReference>
<keyword evidence="4" id="KW-0804">Transcription</keyword>
<dbReference type="SUPFAM" id="SSF52172">
    <property type="entry name" value="CheY-like"/>
    <property type="match status" value="1"/>
</dbReference>
<evidence type="ECO:0000259" key="7">
    <source>
        <dbReference type="PROSITE" id="PS50110"/>
    </source>
</evidence>
<evidence type="ECO:0000313" key="8">
    <source>
        <dbReference type="EMBL" id="MUN54545.1"/>
    </source>
</evidence>
<dbReference type="PROSITE" id="PS50043">
    <property type="entry name" value="HTH_LUXR_2"/>
    <property type="match status" value="1"/>
</dbReference>
<dbReference type="OrthoDB" id="9808843at2"/>
<evidence type="ECO:0000256" key="1">
    <source>
        <dbReference type="ARBA" id="ARBA00022553"/>
    </source>
</evidence>
<organism evidence="8 9">
    <name type="scientific">Rothia koreensis</name>
    <dbReference type="NCBI Taxonomy" id="592378"/>
    <lineage>
        <taxon>Bacteria</taxon>
        <taxon>Bacillati</taxon>
        <taxon>Actinomycetota</taxon>
        <taxon>Actinomycetes</taxon>
        <taxon>Micrococcales</taxon>
        <taxon>Micrococcaceae</taxon>
        <taxon>Rothia</taxon>
    </lineage>
</organism>
<dbReference type="SUPFAM" id="SSF46894">
    <property type="entry name" value="C-terminal effector domain of the bipartite response regulators"/>
    <property type="match status" value="1"/>
</dbReference>
<dbReference type="InterPro" id="IPR011006">
    <property type="entry name" value="CheY-like_superfamily"/>
</dbReference>
<dbReference type="SMART" id="SM00448">
    <property type="entry name" value="REC"/>
    <property type="match status" value="1"/>
</dbReference>
<accession>A0A7K1LH78</accession>
<keyword evidence="3" id="KW-0238">DNA-binding</keyword>
<feature type="modified residue" description="4-aspartylphosphate" evidence="5">
    <location>
        <position position="54"/>
    </location>
</feature>
<dbReference type="Pfam" id="PF00072">
    <property type="entry name" value="Response_reg"/>
    <property type="match status" value="1"/>
</dbReference>
<evidence type="ECO:0000259" key="6">
    <source>
        <dbReference type="PROSITE" id="PS50043"/>
    </source>
</evidence>
<dbReference type="SMART" id="SM00421">
    <property type="entry name" value="HTH_LUXR"/>
    <property type="match status" value="1"/>
</dbReference>
<dbReference type="GO" id="GO:0003677">
    <property type="term" value="F:DNA binding"/>
    <property type="evidence" value="ECO:0007669"/>
    <property type="project" value="UniProtKB-KW"/>
</dbReference>
<gene>
    <name evidence="8" type="ORF">GMA10_04850</name>
</gene>
<keyword evidence="2" id="KW-0805">Transcription regulation</keyword>
<dbReference type="AlphaFoldDB" id="A0A7K1LH78"/>
<dbReference type="Gene3D" id="3.40.50.2300">
    <property type="match status" value="1"/>
</dbReference>
<keyword evidence="1 5" id="KW-0597">Phosphoprotein</keyword>
<evidence type="ECO:0000256" key="2">
    <source>
        <dbReference type="ARBA" id="ARBA00023015"/>
    </source>
</evidence>
<dbReference type="Proteomes" id="UP000462152">
    <property type="component" value="Unassembled WGS sequence"/>
</dbReference>
<reference evidence="8 9" key="1">
    <citation type="submission" date="2019-12" db="EMBL/GenBank/DDBJ databases">
        <authorList>
            <person name="Li J."/>
            <person name="Shi Y."/>
            <person name="Xu G."/>
            <person name="Xiao D."/>
            <person name="Ran X."/>
        </authorList>
    </citation>
    <scope>NUCLEOTIDE SEQUENCE [LARGE SCALE GENOMIC DNA]</scope>
    <source>
        <strain evidence="8 9">JCM 15915</strain>
    </source>
</reference>
<dbReference type="RefSeq" id="WP_129315132.1">
    <property type="nucleotide sequence ID" value="NZ_CP197643.1"/>
</dbReference>
<dbReference type="GO" id="GO:0006355">
    <property type="term" value="P:regulation of DNA-templated transcription"/>
    <property type="evidence" value="ECO:0007669"/>
    <property type="project" value="InterPro"/>
</dbReference>
<dbReference type="InterPro" id="IPR058245">
    <property type="entry name" value="NreC/VraR/RcsB-like_REC"/>
</dbReference>
<dbReference type="InterPro" id="IPR000792">
    <property type="entry name" value="Tscrpt_reg_LuxR_C"/>
</dbReference>
<evidence type="ECO:0000256" key="4">
    <source>
        <dbReference type="ARBA" id="ARBA00023163"/>
    </source>
</evidence>
<dbReference type="PANTHER" id="PTHR43214:SF24">
    <property type="entry name" value="TRANSCRIPTIONAL REGULATORY PROTEIN NARL-RELATED"/>
    <property type="match status" value="1"/>
</dbReference>
<dbReference type="EMBL" id="WOGT01000002">
    <property type="protein sequence ID" value="MUN54545.1"/>
    <property type="molecule type" value="Genomic_DNA"/>
</dbReference>
<dbReference type="PRINTS" id="PR00038">
    <property type="entry name" value="HTHLUXR"/>
</dbReference>
<evidence type="ECO:0000256" key="5">
    <source>
        <dbReference type="PROSITE-ProRule" id="PRU00169"/>
    </source>
</evidence>
<dbReference type="InterPro" id="IPR039420">
    <property type="entry name" value="WalR-like"/>
</dbReference>
<feature type="domain" description="HTH luxR-type" evidence="6">
    <location>
        <begin position="144"/>
        <end position="209"/>
    </location>
</feature>
<evidence type="ECO:0000313" key="9">
    <source>
        <dbReference type="Proteomes" id="UP000462152"/>
    </source>
</evidence>
<keyword evidence="9" id="KW-1185">Reference proteome</keyword>
<sequence>MITVLVVDDQAIVRDGLTAVLSLTEGIEIAGEAENGRQAVEMVDRLGPDVVLMDLRMPEMDGAEATAALRTSHPDVAVLVLTTFDDDDSIARALASGARGYLTKDAGREEVAAAIRTAATGQVTFTRDIGEKLAGSFSPQSISPRDRFPTLTAREAEVLTHMVAGRSNTEIAQQLFLAVGTVKSYTNDIFTKLGAQNRAHAIALATGRAKNEG</sequence>
<comment type="caution">
    <text evidence="8">The sequence shown here is derived from an EMBL/GenBank/DDBJ whole genome shotgun (WGS) entry which is preliminary data.</text>
</comment>
<evidence type="ECO:0000256" key="3">
    <source>
        <dbReference type="ARBA" id="ARBA00023125"/>
    </source>
</evidence>
<dbReference type="Pfam" id="PF00196">
    <property type="entry name" value="GerE"/>
    <property type="match status" value="1"/>
</dbReference>
<feature type="domain" description="Response regulatory" evidence="7">
    <location>
        <begin position="3"/>
        <end position="119"/>
    </location>
</feature>
<dbReference type="PROSITE" id="PS50110">
    <property type="entry name" value="RESPONSE_REGULATORY"/>
    <property type="match status" value="1"/>
</dbReference>